<feature type="compositionally biased region" description="Basic and acidic residues" evidence="1">
    <location>
        <begin position="148"/>
        <end position="160"/>
    </location>
</feature>
<sequence>MVTIRVTKQKDQVETVPSDVEHFSESSFDSYVAHPRATSTMIHEWTRNKPQKHRIQGSNSRSNSTRSESKSSRKYRRKVENEFQIKYGHGNADSGDVLEVNQSEGLWERSTKAKSSRNVSGLDSYHHLKTRGSMEVFQPWHSQSKMIDDYHHLPNPRDRSSPQTIPRSSKSSRQNGRKFTSRTPEREGVYGRVPSNKQDETLEKLNGFDIYQEPTSSNVHRHKGDVESKRFLHHNFPHKFHARRYPTFNPDSMELEIEATTTKHTNYFDLEEFYNPYGSSVLGNNFYTGKGILGQGPDTPTQPLETDLPPTDTTTELFDRFDVITGEKYLEPSFSSDLSFSDDFMSSSLREILYSKDDLISTFDTEALSSIPEETESLSETIPATSNLPQNRFNSDGSSIINLCFSSVDGHGREVEDHNNRHSGTKVSKIAAEGESDTKIKRQCDEDNMTEILCDDTLSMLDQVSQDGFTSEELRKILKKRYKPTDKQFFRSTDGFDEDMPEEGSLSVRSLGTDQNGKIEIACPVSGHYADLDNYLDTVTLSHSSREWEMVASHPPVDMERQVKERRTVLGTPVRSDELSDPIDSILLKERSSFIDPALFKPNCILSNSDEIYELLRNVRPENKQLNEGLGDNHSLPFSVPKSSTDLSNMDLQSKPMQTSSVFHKEQIATSSYALSSPESSHFLESNAQYLTQGTKLEEEKEVNTSRRIKESYPQDSKSVAAKKVPNEGQISDQMSKSLSAFNELPTFNQNSVVAVTTQCNVRQAQLRHIQETDQNSEPIVPKQPENTMQLSNEVGDISVKDYFDATETVTSQTLSSARRKDARDAFNLLRMVDDDSFREDGKGYIEGDSQHVINTSTHSLLSGTVQESYLSELEEDSSITGGQSLHLSELEDNSKNRVSGHNNDLMHLPVNGRAAGFDEEGNRFVTRKKQDVPRGRSEALDGDRGLRIDELAVNFNRNAYSLPSKPITRERHRPYSNGIGREMKRQSESVNLRSEQMDFEGGPEMTKMSYSLTLPKVQASPKRSILQDVSLLSGVGWTVRVRNVLRQTPKKNHSDLVAKAYWMKRWRIGTRVQKMIRLDKENQMQSAILFHDISLLYKYLTTWRQITREKLQRASDLYRRHLLTQGINAMKRAVSQTRSLTEQLRGRLQQGQLRSSFCKWHSRTRLHRHHEQVAQLCFSRKSLRYMFLKWRVAYASRQKDRVASLHFKLCLLSTFFLKWKVFVSDRRVKHEQGELARVYREENLLKASWIH</sequence>
<dbReference type="EMBL" id="MRZV01000231">
    <property type="protein sequence ID" value="PIK54872.1"/>
    <property type="molecule type" value="Genomic_DNA"/>
</dbReference>
<accession>A0A2G8L3Q5</accession>
<dbReference type="InterPro" id="IPR013665">
    <property type="entry name" value="Sfi1_dom"/>
</dbReference>
<feature type="domain" description="Sfi1 spindle body" evidence="2">
    <location>
        <begin position="1085"/>
        <end position="1231"/>
    </location>
</feature>
<evidence type="ECO:0000313" key="4">
    <source>
        <dbReference type="Proteomes" id="UP000230750"/>
    </source>
</evidence>
<comment type="caution">
    <text evidence="3">The sequence shown here is derived from an EMBL/GenBank/DDBJ whole genome shotgun (WGS) entry which is preliminary data.</text>
</comment>
<dbReference type="Proteomes" id="UP000230750">
    <property type="component" value="Unassembled WGS sequence"/>
</dbReference>
<feature type="compositionally biased region" description="Polar residues" evidence="1">
    <location>
        <begin position="161"/>
        <end position="174"/>
    </location>
</feature>
<keyword evidence="4" id="KW-1185">Reference proteome</keyword>
<dbReference type="Pfam" id="PF08457">
    <property type="entry name" value="Sfi1"/>
    <property type="match status" value="1"/>
</dbReference>
<dbReference type="STRING" id="307972.A0A2G8L3Q5"/>
<proteinExistence type="predicted"/>
<protein>
    <recommendedName>
        <fullName evidence="2">Sfi1 spindle body domain-containing protein</fullName>
    </recommendedName>
</protein>
<feature type="compositionally biased region" description="Basic and acidic residues" evidence="1">
    <location>
        <begin position="698"/>
        <end position="713"/>
    </location>
</feature>
<feature type="region of interest" description="Disordered" evidence="1">
    <location>
        <begin position="148"/>
        <end position="199"/>
    </location>
</feature>
<name>A0A2G8L3Q5_STIJA</name>
<evidence type="ECO:0000313" key="3">
    <source>
        <dbReference type="EMBL" id="PIK54872.1"/>
    </source>
</evidence>
<dbReference type="AlphaFoldDB" id="A0A2G8L3Q5"/>
<feature type="region of interest" description="Disordered" evidence="1">
    <location>
        <begin position="698"/>
        <end position="728"/>
    </location>
</feature>
<evidence type="ECO:0000256" key="1">
    <source>
        <dbReference type="SAM" id="MobiDB-lite"/>
    </source>
</evidence>
<gene>
    <name evidence="3" type="ORF">BSL78_08209</name>
</gene>
<evidence type="ECO:0000259" key="2">
    <source>
        <dbReference type="Pfam" id="PF08457"/>
    </source>
</evidence>
<organism evidence="3 4">
    <name type="scientific">Stichopus japonicus</name>
    <name type="common">Sea cucumber</name>
    <dbReference type="NCBI Taxonomy" id="307972"/>
    <lineage>
        <taxon>Eukaryota</taxon>
        <taxon>Metazoa</taxon>
        <taxon>Echinodermata</taxon>
        <taxon>Eleutherozoa</taxon>
        <taxon>Echinozoa</taxon>
        <taxon>Holothuroidea</taxon>
        <taxon>Aspidochirotacea</taxon>
        <taxon>Aspidochirotida</taxon>
        <taxon>Stichopodidae</taxon>
        <taxon>Apostichopus</taxon>
    </lineage>
</organism>
<reference evidence="3 4" key="1">
    <citation type="journal article" date="2017" name="PLoS Biol.">
        <title>The sea cucumber genome provides insights into morphological evolution and visceral regeneration.</title>
        <authorList>
            <person name="Zhang X."/>
            <person name="Sun L."/>
            <person name="Yuan J."/>
            <person name="Sun Y."/>
            <person name="Gao Y."/>
            <person name="Zhang L."/>
            <person name="Li S."/>
            <person name="Dai H."/>
            <person name="Hamel J.F."/>
            <person name="Liu C."/>
            <person name="Yu Y."/>
            <person name="Liu S."/>
            <person name="Lin W."/>
            <person name="Guo K."/>
            <person name="Jin S."/>
            <person name="Xu P."/>
            <person name="Storey K.B."/>
            <person name="Huan P."/>
            <person name="Zhang T."/>
            <person name="Zhou Y."/>
            <person name="Zhang J."/>
            <person name="Lin C."/>
            <person name="Li X."/>
            <person name="Xing L."/>
            <person name="Huo D."/>
            <person name="Sun M."/>
            <person name="Wang L."/>
            <person name="Mercier A."/>
            <person name="Li F."/>
            <person name="Yang H."/>
            <person name="Xiang J."/>
        </authorList>
    </citation>
    <scope>NUCLEOTIDE SEQUENCE [LARGE SCALE GENOMIC DNA]</scope>
    <source>
        <strain evidence="3">Shaxun</strain>
        <tissue evidence="3">Muscle</tissue>
    </source>
</reference>
<feature type="region of interest" description="Disordered" evidence="1">
    <location>
        <begin position="47"/>
        <end position="77"/>
    </location>
</feature>
<dbReference type="OrthoDB" id="5966174at2759"/>